<keyword evidence="1" id="KW-1277">Toxin-antitoxin system</keyword>
<protein>
    <submittedName>
        <fullName evidence="2">Type II toxin-antitoxin system RelE/ParE family toxin</fullName>
    </submittedName>
</protein>
<keyword evidence="3" id="KW-1185">Reference proteome</keyword>
<dbReference type="Pfam" id="PF05016">
    <property type="entry name" value="ParE_toxin"/>
    <property type="match status" value="1"/>
</dbReference>
<dbReference type="SUPFAM" id="SSF143011">
    <property type="entry name" value="RelE-like"/>
    <property type="match status" value="1"/>
</dbReference>
<name>A0ABR7DTF2_9BACT</name>
<proteinExistence type="predicted"/>
<reference evidence="2 3" key="1">
    <citation type="submission" date="2020-08" db="EMBL/GenBank/DDBJ databases">
        <title>Genome public.</title>
        <authorList>
            <person name="Liu C."/>
            <person name="Sun Q."/>
        </authorList>
    </citation>
    <scope>NUCLEOTIDE SEQUENCE [LARGE SCALE GENOMIC DNA]</scope>
    <source>
        <strain evidence="2 3">NSJ-79</strain>
    </source>
</reference>
<sequence>MMNNLKPYWTDQAIRQMKEIYDFYKTFGKKTIQKRISPIKRQVERLTHFPYLGKVEACYQETEYFRSLIEGDYKIIYLIREERIYIVAIFDCRQNPSNLYTMLKL</sequence>
<gene>
    <name evidence="2" type="ORF">H8S65_17920</name>
</gene>
<comment type="caution">
    <text evidence="2">The sequence shown here is derived from an EMBL/GenBank/DDBJ whole genome shotgun (WGS) entry which is preliminary data.</text>
</comment>
<accession>A0ABR7DTF2</accession>
<dbReference type="InterPro" id="IPR035093">
    <property type="entry name" value="RelE/ParE_toxin_dom_sf"/>
</dbReference>
<organism evidence="2 3">
    <name type="scientific">Parabacteroides hominis</name>
    <dbReference type="NCBI Taxonomy" id="2763057"/>
    <lineage>
        <taxon>Bacteria</taxon>
        <taxon>Pseudomonadati</taxon>
        <taxon>Bacteroidota</taxon>
        <taxon>Bacteroidia</taxon>
        <taxon>Bacteroidales</taxon>
        <taxon>Tannerellaceae</taxon>
        <taxon>Parabacteroides</taxon>
    </lineage>
</organism>
<dbReference type="InterPro" id="IPR007712">
    <property type="entry name" value="RelE/ParE_toxin"/>
</dbReference>
<evidence type="ECO:0000313" key="2">
    <source>
        <dbReference type="EMBL" id="MBC5634627.1"/>
    </source>
</evidence>
<evidence type="ECO:0000256" key="1">
    <source>
        <dbReference type="ARBA" id="ARBA00022649"/>
    </source>
</evidence>
<dbReference type="RefSeq" id="WP_186931235.1">
    <property type="nucleotide sequence ID" value="NZ_JACOOJ010000043.1"/>
</dbReference>
<dbReference type="Gene3D" id="3.30.2310.20">
    <property type="entry name" value="RelE-like"/>
    <property type="match status" value="1"/>
</dbReference>
<evidence type="ECO:0000313" key="3">
    <source>
        <dbReference type="Proteomes" id="UP000651475"/>
    </source>
</evidence>
<dbReference type="EMBL" id="JACOOJ010000043">
    <property type="protein sequence ID" value="MBC5634627.1"/>
    <property type="molecule type" value="Genomic_DNA"/>
</dbReference>
<dbReference type="Proteomes" id="UP000651475">
    <property type="component" value="Unassembled WGS sequence"/>
</dbReference>